<dbReference type="Proteomes" id="UP001153076">
    <property type="component" value="Unassembled WGS sequence"/>
</dbReference>
<gene>
    <name evidence="3" type="ORF">Cgig2_019309</name>
</gene>
<proteinExistence type="inferred from homology"/>
<protein>
    <recommendedName>
        <fullName evidence="2">Sigma 54 modulation/S30EA ribosomal protein C-terminal domain-containing protein</fullName>
    </recommendedName>
</protein>
<dbReference type="FunFam" id="3.30.160.100:FF:000006">
    <property type="entry name" value="Ribosome-binding factor PSRP1, chloroplastic"/>
    <property type="match status" value="1"/>
</dbReference>
<dbReference type="InterPro" id="IPR050574">
    <property type="entry name" value="HPF/YfiA_ribosome-assoc"/>
</dbReference>
<dbReference type="Gene3D" id="3.30.505.50">
    <property type="entry name" value="Sigma 54 modulation/S30EA ribosomal protein, C-terminal domain"/>
    <property type="match status" value="1"/>
</dbReference>
<evidence type="ECO:0000313" key="3">
    <source>
        <dbReference type="EMBL" id="KAJ8446416.1"/>
    </source>
</evidence>
<evidence type="ECO:0000259" key="2">
    <source>
        <dbReference type="Pfam" id="PF16321"/>
    </source>
</evidence>
<dbReference type="Gene3D" id="3.30.160.100">
    <property type="entry name" value="Ribosome hibernation promotion factor-like"/>
    <property type="match status" value="1"/>
</dbReference>
<dbReference type="InterPro" id="IPR003489">
    <property type="entry name" value="RHF/RaiA"/>
</dbReference>
<dbReference type="GO" id="GO:0043024">
    <property type="term" value="F:ribosomal small subunit binding"/>
    <property type="evidence" value="ECO:0007669"/>
    <property type="project" value="TreeGrafter"/>
</dbReference>
<dbReference type="InterPro" id="IPR032528">
    <property type="entry name" value="Ribosom_S30AE_C"/>
</dbReference>
<dbReference type="SUPFAM" id="SSF69754">
    <property type="entry name" value="Ribosome binding protein Y (YfiA homologue)"/>
    <property type="match status" value="1"/>
</dbReference>
<comment type="caution">
    <text evidence="3">The sequence shown here is derived from an EMBL/GenBank/DDBJ whole genome shotgun (WGS) entry which is preliminary data.</text>
</comment>
<accession>A0A9Q1QLX9</accession>
<dbReference type="GO" id="GO:0022627">
    <property type="term" value="C:cytosolic small ribosomal subunit"/>
    <property type="evidence" value="ECO:0007669"/>
    <property type="project" value="TreeGrafter"/>
</dbReference>
<dbReference type="AlphaFoldDB" id="A0A9Q1QLX9"/>
<evidence type="ECO:0000313" key="4">
    <source>
        <dbReference type="Proteomes" id="UP001153076"/>
    </source>
</evidence>
<dbReference type="NCBIfam" id="TIGR00741">
    <property type="entry name" value="yfiA"/>
    <property type="match status" value="1"/>
</dbReference>
<dbReference type="PANTHER" id="PTHR33231">
    <property type="entry name" value="30S RIBOSOMAL PROTEIN"/>
    <property type="match status" value="1"/>
</dbReference>
<dbReference type="OrthoDB" id="10253151at2759"/>
<dbReference type="Pfam" id="PF02482">
    <property type="entry name" value="Ribosomal_S30AE"/>
    <property type="match status" value="1"/>
</dbReference>
<dbReference type="InterPro" id="IPR038416">
    <property type="entry name" value="Ribosom_S30AE_C_sf"/>
</dbReference>
<dbReference type="HAMAP" id="MF_00839">
    <property type="entry name" value="HPF"/>
    <property type="match status" value="1"/>
</dbReference>
<name>A0A9Q1QLX9_9CARY</name>
<feature type="domain" description="Sigma 54 modulation/S30EA ribosomal protein C-terminal" evidence="2">
    <location>
        <begin position="229"/>
        <end position="282"/>
    </location>
</feature>
<keyword evidence="1" id="KW-0810">Translation regulation</keyword>
<dbReference type="InterPro" id="IPR036567">
    <property type="entry name" value="RHF-like"/>
</dbReference>
<evidence type="ECO:0000256" key="1">
    <source>
        <dbReference type="ARBA" id="ARBA00022845"/>
    </source>
</evidence>
<dbReference type="PANTHER" id="PTHR33231:SF1">
    <property type="entry name" value="30S RIBOSOMAL PROTEIN"/>
    <property type="match status" value="1"/>
</dbReference>
<dbReference type="GO" id="GO:0045900">
    <property type="term" value="P:negative regulation of translational elongation"/>
    <property type="evidence" value="ECO:0007669"/>
    <property type="project" value="TreeGrafter"/>
</dbReference>
<dbReference type="CDD" id="cd00552">
    <property type="entry name" value="RaiA"/>
    <property type="match status" value="1"/>
</dbReference>
<dbReference type="FunFam" id="3.30.505.50:FF:000003">
    <property type="entry name" value="ribosome-binding factor PSRP1, chloroplastic"/>
    <property type="match status" value="1"/>
</dbReference>
<sequence length="311" mass="35383">MATLCASAINMHKKLSHSLSSSINFSVTTKPSLPNLSSFNSSFANGSTSTGSNFKLVATPVRRIRPKKLPVVCMSWDGPLASVKLMLQGRNIEINDNVRNYVEEKLGKAVMNHNDLVSRVDVRLSARGGELGRGARLRRCEVTVFTKKHGVFRAEEDAETLYGSIDLVSSIVRRKLRKIKDKESDLILRRRRRSMEDDEFAYLEEYDDVAYMEEEVETAPVDTEKAFIREIVRTKNFEIPPLTVTEAIEQIENVDHDFYAFRNEETGEINILYKRKEGGYGLIIPKKAGRVERLEPLQVQREAEREQSLAE</sequence>
<dbReference type="EMBL" id="JAKOGI010000056">
    <property type="protein sequence ID" value="KAJ8446416.1"/>
    <property type="molecule type" value="Genomic_DNA"/>
</dbReference>
<organism evidence="3 4">
    <name type="scientific">Carnegiea gigantea</name>
    <dbReference type="NCBI Taxonomy" id="171969"/>
    <lineage>
        <taxon>Eukaryota</taxon>
        <taxon>Viridiplantae</taxon>
        <taxon>Streptophyta</taxon>
        <taxon>Embryophyta</taxon>
        <taxon>Tracheophyta</taxon>
        <taxon>Spermatophyta</taxon>
        <taxon>Magnoliopsida</taxon>
        <taxon>eudicotyledons</taxon>
        <taxon>Gunneridae</taxon>
        <taxon>Pentapetalae</taxon>
        <taxon>Caryophyllales</taxon>
        <taxon>Cactineae</taxon>
        <taxon>Cactaceae</taxon>
        <taxon>Cactoideae</taxon>
        <taxon>Echinocereeae</taxon>
        <taxon>Carnegiea</taxon>
    </lineage>
</organism>
<reference evidence="3" key="1">
    <citation type="submission" date="2022-04" db="EMBL/GenBank/DDBJ databases">
        <title>Carnegiea gigantea Genome sequencing and assembly v2.</title>
        <authorList>
            <person name="Copetti D."/>
            <person name="Sanderson M.J."/>
            <person name="Burquez A."/>
            <person name="Wojciechowski M.F."/>
        </authorList>
    </citation>
    <scope>NUCLEOTIDE SEQUENCE</scope>
    <source>
        <strain evidence="3">SGP5-SGP5p</strain>
        <tissue evidence="3">Aerial part</tissue>
    </source>
</reference>
<dbReference type="Pfam" id="PF16321">
    <property type="entry name" value="Ribosom_S30AE_C"/>
    <property type="match status" value="1"/>
</dbReference>
<dbReference type="InterPro" id="IPR034694">
    <property type="entry name" value="HPF_long/plastid"/>
</dbReference>
<keyword evidence="4" id="KW-1185">Reference proteome</keyword>